<dbReference type="SUPFAM" id="SSF52540">
    <property type="entry name" value="P-loop containing nucleoside triphosphate hydrolases"/>
    <property type="match status" value="1"/>
</dbReference>
<dbReference type="GO" id="GO:0009378">
    <property type="term" value="F:four-way junction helicase activity"/>
    <property type="evidence" value="ECO:0007669"/>
    <property type="project" value="InterPro"/>
</dbReference>
<dbReference type="GO" id="GO:0006281">
    <property type="term" value="P:DNA repair"/>
    <property type="evidence" value="ECO:0007669"/>
    <property type="project" value="UniProtKB-UniRule"/>
</dbReference>
<reference evidence="11 12" key="1">
    <citation type="submission" date="2007-10" db="EMBL/GenBank/DDBJ databases">
        <title>Draft genome sequence of Dorea formicigenerans(ATCC 27755).</title>
        <authorList>
            <person name="Sudarsanam P."/>
            <person name="Ley R."/>
            <person name="Guruge J."/>
            <person name="Turnbaugh P.J."/>
            <person name="Mahowald M."/>
            <person name="Liep D."/>
            <person name="Gordon J."/>
        </authorList>
    </citation>
    <scope>NUCLEOTIDE SEQUENCE [LARGE SCALE GENOMIC DNA]</scope>
    <source>
        <strain evidence="11 12">ATCC 27755</strain>
    </source>
</reference>
<comment type="subcellular location">
    <subcellularLocation>
        <location evidence="9">Cytoplasm</location>
    </subcellularLocation>
</comment>
<dbReference type="Gene3D" id="3.40.50.300">
    <property type="entry name" value="P-loop containing nucleotide triphosphate hydrolases"/>
    <property type="match status" value="1"/>
</dbReference>
<feature type="domain" description="AAA+ ATPase" evidence="10">
    <location>
        <begin position="52"/>
        <end position="185"/>
    </location>
</feature>
<accession>B0G5S3</accession>
<comment type="catalytic activity">
    <reaction evidence="9">
        <text>ATP + H2O = ADP + phosphate + H(+)</text>
        <dbReference type="Rhea" id="RHEA:13065"/>
        <dbReference type="ChEBI" id="CHEBI:15377"/>
        <dbReference type="ChEBI" id="CHEBI:15378"/>
        <dbReference type="ChEBI" id="CHEBI:30616"/>
        <dbReference type="ChEBI" id="CHEBI:43474"/>
        <dbReference type="ChEBI" id="CHEBI:456216"/>
    </reaction>
</comment>
<dbReference type="STRING" id="411461.DORFOR_01614"/>
<dbReference type="InterPro" id="IPR036390">
    <property type="entry name" value="WH_DNA-bd_sf"/>
</dbReference>
<dbReference type="Pfam" id="PF05496">
    <property type="entry name" value="RuvB_N"/>
    <property type="match status" value="1"/>
</dbReference>
<dbReference type="GeneID" id="92864252"/>
<dbReference type="GO" id="GO:0006310">
    <property type="term" value="P:DNA recombination"/>
    <property type="evidence" value="ECO:0007669"/>
    <property type="project" value="UniProtKB-UniRule"/>
</dbReference>
<evidence type="ECO:0000256" key="6">
    <source>
        <dbReference type="ARBA" id="ARBA00023125"/>
    </source>
</evidence>
<feature type="region of interest" description="Head domain (RuvB-H)" evidence="9">
    <location>
        <begin position="256"/>
        <end position="335"/>
    </location>
</feature>
<sequence>MSRRIITTENLEEDVKIESHLRPQLLDDYIGQEKAKEILKVYITAAKERGETLDHVLFYGPPGLGKTTLAGIIANEMHVNIKITSGPAIEKPGEMAAILNNLQEGDVLFVDEIHRLNRQVEEVLYPAMEDYAIDIMIGKGASARSIRLDLPKFTLVGATTRVGMLTAPLRDRFGVIHRLEFYTVEELKRIIARSAKVLDVGIDDAGATALARRSRGTPRLANRLLKRVRDFAQVKYDGYITEDVANYALDLLDVDKCGLDQTDRNLLMTIIERFDGGPVGLDTLAASLSEDSGTIEDVYEPYLLKNGFIQRTPRGRIVTDLAYAHLGILKQNHEK</sequence>
<dbReference type="GO" id="GO:0000400">
    <property type="term" value="F:four-way junction DNA binding"/>
    <property type="evidence" value="ECO:0007669"/>
    <property type="project" value="UniProtKB-UniRule"/>
</dbReference>
<feature type="binding site" evidence="9">
    <location>
        <position position="22"/>
    </location>
    <ligand>
        <name>ATP</name>
        <dbReference type="ChEBI" id="CHEBI:30616"/>
    </ligand>
</feature>
<dbReference type="AlphaFoldDB" id="B0G5S3"/>
<dbReference type="InterPro" id="IPR027417">
    <property type="entry name" value="P-loop_NTPase"/>
</dbReference>
<evidence type="ECO:0000256" key="4">
    <source>
        <dbReference type="ARBA" id="ARBA00022801"/>
    </source>
</evidence>
<dbReference type="PANTHER" id="PTHR42848:SF1">
    <property type="entry name" value="HOLLIDAY JUNCTION BRANCH MIGRATION COMPLEX SUBUNIT RUVB"/>
    <property type="match status" value="1"/>
</dbReference>
<dbReference type="RefSeq" id="WP_005332877.1">
    <property type="nucleotide sequence ID" value="NZ_AAXA02000013.1"/>
</dbReference>
<comment type="caution">
    <text evidence="11">The sequence shown here is derived from an EMBL/GenBank/DDBJ whole genome shotgun (WGS) entry which is preliminary data.</text>
</comment>
<dbReference type="GO" id="GO:0005737">
    <property type="term" value="C:cytoplasm"/>
    <property type="evidence" value="ECO:0007669"/>
    <property type="project" value="UniProtKB-SubCell"/>
</dbReference>
<keyword evidence="5 9" id="KW-0067">ATP-binding</keyword>
<evidence type="ECO:0000256" key="7">
    <source>
        <dbReference type="ARBA" id="ARBA00023172"/>
    </source>
</evidence>
<protein>
    <recommendedName>
        <fullName evidence="9">Holliday junction branch migration complex subunit RuvB</fullName>
        <ecNumber evidence="9">3.6.4.-</ecNumber>
    </recommendedName>
</protein>
<dbReference type="PANTHER" id="PTHR42848">
    <property type="match status" value="1"/>
</dbReference>
<feature type="binding site" evidence="9">
    <location>
        <position position="219"/>
    </location>
    <ligand>
        <name>ATP</name>
        <dbReference type="ChEBI" id="CHEBI:30616"/>
    </ligand>
</feature>
<comment type="domain">
    <text evidence="9">Has 3 domains, the large (RuvB-L) and small ATPase (RuvB-S) domains and the C-terminal head (RuvB-H) domain. The head domain binds DNA, while the ATPase domains jointly bind ATP, ADP or are empty depending on the state of the subunit in the translocation cycle. During a single DNA translocation step the structure of each domain remains the same, but their relative positions change.</text>
</comment>
<dbReference type="HAMAP" id="MF_00016">
    <property type="entry name" value="DNA_HJ_migration_RuvB"/>
    <property type="match status" value="1"/>
</dbReference>
<keyword evidence="6 9" id="KW-0238">DNA-binding</keyword>
<keyword evidence="4 9" id="KW-0378">Hydrolase</keyword>
<dbReference type="GO" id="GO:0048476">
    <property type="term" value="C:Holliday junction resolvase complex"/>
    <property type="evidence" value="ECO:0007669"/>
    <property type="project" value="UniProtKB-UniRule"/>
</dbReference>
<evidence type="ECO:0000256" key="2">
    <source>
        <dbReference type="ARBA" id="ARBA00022741"/>
    </source>
</evidence>
<name>B0G5S3_9FIRM</name>
<keyword evidence="11" id="KW-0347">Helicase</keyword>
<dbReference type="GO" id="GO:0005524">
    <property type="term" value="F:ATP binding"/>
    <property type="evidence" value="ECO:0007669"/>
    <property type="project" value="UniProtKB-UniRule"/>
</dbReference>
<dbReference type="NCBIfam" id="NF000868">
    <property type="entry name" value="PRK00080.1"/>
    <property type="match status" value="1"/>
</dbReference>
<dbReference type="Proteomes" id="UP000005359">
    <property type="component" value="Unassembled WGS sequence"/>
</dbReference>
<organism evidence="11 12">
    <name type="scientific">Dorea formicigenerans ATCC 27755</name>
    <dbReference type="NCBI Taxonomy" id="411461"/>
    <lineage>
        <taxon>Bacteria</taxon>
        <taxon>Bacillati</taxon>
        <taxon>Bacillota</taxon>
        <taxon>Clostridia</taxon>
        <taxon>Lachnospirales</taxon>
        <taxon>Lachnospiraceae</taxon>
        <taxon>Dorea</taxon>
    </lineage>
</organism>
<feature type="region of interest" description="Large ATPase domain (RuvB-L)" evidence="9">
    <location>
        <begin position="2"/>
        <end position="182"/>
    </location>
</feature>
<dbReference type="InterPro" id="IPR004605">
    <property type="entry name" value="DNA_helicase_Holl-junc_RuvB"/>
</dbReference>
<keyword evidence="2 9" id="KW-0547">Nucleotide-binding</keyword>
<dbReference type="SUPFAM" id="SSF46785">
    <property type="entry name" value="Winged helix' DNA-binding domain"/>
    <property type="match status" value="1"/>
</dbReference>
<dbReference type="Pfam" id="PF05491">
    <property type="entry name" value="WHD_RuvB"/>
    <property type="match status" value="1"/>
</dbReference>
<keyword evidence="8 9" id="KW-0234">DNA repair</keyword>
<evidence type="ECO:0000256" key="5">
    <source>
        <dbReference type="ARBA" id="ARBA00022840"/>
    </source>
</evidence>
<comment type="caution">
    <text evidence="9">Lacks conserved residue(s) required for the propagation of feature annotation.</text>
</comment>
<feature type="region of interest" description="Small ATPAse domain (RuvB-S)" evidence="9">
    <location>
        <begin position="183"/>
        <end position="253"/>
    </location>
</feature>
<comment type="function">
    <text evidence="9">The RuvA-RuvB-RuvC complex processes Holliday junction (HJ) DNA during genetic recombination and DNA repair, while the RuvA-RuvB complex plays an important role in the rescue of blocked DNA replication forks via replication fork reversal (RFR). RuvA specifically binds to HJ cruciform DNA, conferring on it an open structure. The RuvB hexamer acts as an ATP-dependent pump, pulling dsDNA into and through the RuvAB complex. RuvB forms 2 homohexamers on either side of HJ DNA bound by 1 or 2 RuvA tetramers; 4 subunits per hexamer contact DNA at a time. Coordinated motions by a converter formed by DNA-disengaged RuvB subunits stimulates ATP hydrolysis and nucleotide exchange. Immobilization of the converter enables RuvB to convert the ATP-contained energy into a lever motion, pulling 2 nucleotides of DNA out of the RuvA tetramer per ATP hydrolyzed, thus driving DNA branch migration. The RuvB motors rotate together with the DNA substrate, which together with the progressing nucleotide cycle form the mechanistic basis for DNA recombination by continuous HJ branch migration. Branch migration allows RuvC to scan DNA until it finds its consensus sequence, where it cleaves and resolves cruciform DNA.</text>
</comment>
<feature type="binding site" evidence="9">
    <location>
        <position position="172"/>
    </location>
    <ligand>
        <name>ATP</name>
        <dbReference type="ChEBI" id="CHEBI:30616"/>
    </ligand>
</feature>
<dbReference type="SMART" id="SM00382">
    <property type="entry name" value="AAA"/>
    <property type="match status" value="1"/>
</dbReference>
<feature type="binding site" evidence="9">
    <location>
        <position position="68"/>
    </location>
    <ligand>
        <name>ATP</name>
        <dbReference type="ChEBI" id="CHEBI:30616"/>
    </ligand>
</feature>
<dbReference type="GO" id="GO:0016887">
    <property type="term" value="F:ATP hydrolysis activity"/>
    <property type="evidence" value="ECO:0007669"/>
    <property type="project" value="RHEA"/>
</dbReference>
<feature type="binding site" evidence="9">
    <location>
        <position position="63"/>
    </location>
    <ligand>
        <name>ATP</name>
        <dbReference type="ChEBI" id="CHEBI:30616"/>
    </ligand>
</feature>
<keyword evidence="7 9" id="KW-0233">DNA recombination</keyword>
<dbReference type="Pfam" id="PF17864">
    <property type="entry name" value="AAA_lid_4"/>
    <property type="match status" value="1"/>
</dbReference>
<feature type="binding site" evidence="9">
    <location>
        <position position="67"/>
    </location>
    <ligand>
        <name>ATP</name>
        <dbReference type="ChEBI" id="CHEBI:30616"/>
    </ligand>
</feature>
<dbReference type="NCBIfam" id="TIGR00635">
    <property type="entry name" value="ruvB"/>
    <property type="match status" value="1"/>
</dbReference>
<dbReference type="InterPro" id="IPR008823">
    <property type="entry name" value="RuvB_wg_C"/>
</dbReference>
<dbReference type="CDD" id="cd00009">
    <property type="entry name" value="AAA"/>
    <property type="match status" value="1"/>
</dbReference>
<dbReference type="Gene3D" id="1.10.10.10">
    <property type="entry name" value="Winged helix-like DNA-binding domain superfamily/Winged helix DNA-binding domain"/>
    <property type="match status" value="1"/>
</dbReference>
<dbReference type="EMBL" id="AAXA02000013">
    <property type="protein sequence ID" value="EDR47123.1"/>
    <property type="molecule type" value="Genomic_DNA"/>
</dbReference>
<evidence type="ECO:0000256" key="8">
    <source>
        <dbReference type="ARBA" id="ARBA00023204"/>
    </source>
</evidence>
<evidence type="ECO:0000256" key="3">
    <source>
        <dbReference type="ARBA" id="ARBA00022763"/>
    </source>
</evidence>
<feature type="binding site" evidence="9">
    <location>
        <position position="182"/>
    </location>
    <ligand>
        <name>ATP</name>
        <dbReference type="ChEBI" id="CHEBI:30616"/>
    </ligand>
</feature>
<feature type="binding site" evidence="9">
    <location>
        <position position="66"/>
    </location>
    <ligand>
        <name>ATP</name>
        <dbReference type="ChEBI" id="CHEBI:30616"/>
    </ligand>
</feature>
<feature type="binding site" evidence="9">
    <location>
        <position position="311"/>
    </location>
    <ligand>
        <name>DNA</name>
        <dbReference type="ChEBI" id="CHEBI:16991"/>
    </ligand>
</feature>
<evidence type="ECO:0000313" key="11">
    <source>
        <dbReference type="EMBL" id="EDR47123.1"/>
    </source>
</evidence>
<dbReference type="InterPro" id="IPR036388">
    <property type="entry name" value="WH-like_DNA-bd_sf"/>
</dbReference>
<evidence type="ECO:0000256" key="1">
    <source>
        <dbReference type="ARBA" id="ARBA00022490"/>
    </source>
</evidence>
<comment type="subunit">
    <text evidence="9">Homohexamer. Forms an RuvA(8)-RuvB(12)-Holliday junction (HJ) complex. HJ DNA is sandwiched between 2 RuvA tetramers; dsDNA enters through RuvA and exits via RuvB. An RuvB hexamer assembles on each DNA strand where it exits the tetramer. Each RuvB hexamer is contacted by two RuvA subunits (via domain III) on 2 adjacent RuvB subunits; this complex drives branch migration. In the full resolvosome a probable DNA-RuvA(4)-RuvB(12)-RuvC(2) complex forms which resolves the HJ.</text>
</comment>
<feature type="binding site" evidence="9">
    <location>
        <begin position="129"/>
        <end position="131"/>
    </location>
    <ligand>
        <name>ATP</name>
        <dbReference type="ChEBI" id="CHEBI:30616"/>
    </ligand>
</feature>
<dbReference type="InterPro" id="IPR003593">
    <property type="entry name" value="AAA+_ATPase"/>
</dbReference>
<dbReference type="PaxDb" id="411461-DORFOR_01614"/>
<feature type="binding site" evidence="9">
    <location>
        <position position="67"/>
    </location>
    <ligand>
        <name>Mg(2+)</name>
        <dbReference type="ChEBI" id="CHEBI:18420"/>
    </ligand>
</feature>
<gene>
    <name evidence="9 11" type="primary">ruvB</name>
    <name evidence="11" type="ORF">DORFOR_01614</name>
</gene>
<dbReference type="InterPro" id="IPR008824">
    <property type="entry name" value="RuvB-like_N"/>
</dbReference>
<dbReference type="InterPro" id="IPR041445">
    <property type="entry name" value="AAA_lid_4"/>
</dbReference>
<keyword evidence="3 9" id="KW-0227">DNA damage</keyword>
<keyword evidence="1 9" id="KW-0963">Cytoplasm</keyword>
<dbReference type="EC" id="3.6.4.-" evidence="9"/>
<feature type="binding site" evidence="9">
    <location>
        <position position="316"/>
    </location>
    <ligand>
        <name>DNA</name>
        <dbReference type="ChEBI" id="CHEBI:16991"/>
    </ligand>
</feature>
<reference evidence="11 12" key="2">
    <citation type="submission" date="2007-10" db="EMBL/GenBank/DDBJ databases">
        <authorList>
            <person name="Fulton L."/>
            <person name="Clifton S."/>
            <person name="Fulton B."/>
            <person name="Xu J."/>
            <person name="Minx P."/>
            <person name="Pepin K.H."/>
            <person name="Johnson M."/>
            <person name="Thiruvilangam P."/>
            <person name="Bhonagiri V."/>
            <person name="Nash W.E."/>
            <person name="Wang C."/>
            <person name="Mardis E.R."/>
            <person name="Wilson R.K."/>
        </authorList>
    </citation>
    <scope>NUCLEOTIDE SEQUENCE [LARGE SCALE GENOMIC DNA]</scope>
    <source>
        <strain evidence="11 12">ATCC 27755</strain>
    </source>
</reference>
<feature type="binding site" evidence="9">
    <location>
        <position position="21"/>
    </location>
    <ligand>
        <name>ATP</name>
        <dbReference type="ChEBI" id="CHEBI:30616"/>
    </ligand>
</feature>
<dbReference type="Gene3D" id="1.10.8.60">
    <property type="match status" value="1"/>
</dbReference>
<evidence type="ECO:0000256" key="9">
    <source>
        <dbReference type="HAMAP-Rule" id="MF_00016"/>
    </source>
</evidence>
<evidence type="ECO:0000259" key="10">
    <source>
        <dbReference type="SMART" id="SM00382"/>
    </source>
</evidence>
<proteinExistence type="inferred from homology"/>
<evidence type="ECO:0000313" key="12">
    <source>
        <dbReference type="Proteomes" id="UP000005359"/>
    </source>
</evidence>
<comment type="similarity">
    <text evidence="9">Belongs to the RuvB family.</text>
</comment>
<dbReference type="eggNOG" id="COG2255">
    <property type="taxonomic scope" value="Bacteria"/>
</dbReference>